<keyword evidence="2" id="KW-1185">Reference proteome</keyword>
<evidence type="ECO:0000313" key="1">
    <source>
        <dbReference type="EMBL" id="GAU39425.1"/>
    </source>
</evidence>
<dbReference type="EMBL" id="DF973761">
    <property type="protein sequence ID" value="GAU39425.1"/>
    <property type="molecule type" value="Genomic_DNA"/>
</dbReference>
<evidence type="ECO:0000313" key="2">
    <source>
        <dbReference type="Proteomes" id="UP000242715"/>
    </source>
</evidence>
<organism evidence="1 2">
    <name type="scientific">Trifolium subterraneum</name>
    <name type="common">Subterranean clover</name>
    <dbReference type="NCBI Taxonomy" id="3900"/>
    <lineage>
        <taxon>Eukaryota</taxon>
        <taxon>Viridiplantae</taxon>
        <taxon>Streptophyta</taxon>
        <taxon>Embryophyta</taxon>
        <taxon>Tracheophyta</taxon>
        <taxon>Spermatophyta</taxon>
        <taxon>Magnoliopsida</taxon>
        <taxon>eudicotyledons</taxon>
        <taxon>Gunneridae</taxon>
        <taxon>Pentapetalae</taxon>
        <taxon>rosids</taxon>
        <taxon>fabids</taxon>
        <taxon>Fabales</taxon>
        <taxon>Fabaceae</taxon>
        <taxon>Papilionoideae</taxon>
        <taxon>50 kb inversion clade</taxon>
        <taxon>NPAAA clade</taxon>
        <taxon>Hologalegina</taxon>
        <taxon>IRL clade</taxon>
        <taxon>Trifolieae</taxon>
        <taxon>Trifolium</taxon>
    </lineage>
</organism>
<proteinExistence type="predicted"/>
<dbReference type="AlphaFoldDB" id="A0A2Z6NU55"/>
<accession>A0A2Z6NU55</accession>
<sequence length="70" mass="7810">MSICDEYDFGISILYKEGGIVRRSVPQKGWVSTPSIRLKDPRRDKVDLFLNAHPVPPLLCAPRDSSPVAT</sequence>
<name>A0A2Z6NU55_TRISU</name>
<protein>
    <submittedName>
        <fullName evidence="1">Uncharacterized protein</fullName>
    </submittedName>
</protein>
<reference evidence="2" key="1">
    <citation type="journal article" date="2017" name="Front. Plant Sci.">
        <title>Climate Clever Clovers: New Paradigm to Reduce the Environmental Footprint of Ruminants by Breeding Low Methanogenic Forages Utilizing Haplotype Variation.</title>
        <authorList>
            <person name="Kaur P."/>
            <person name="Appels R."/>
            <person name="Bayer P.E."/>
            <person name="Keeble-Gagnere G."/>
            <person name="Wang J."/>
            <person name="Hirakawa H."/>
            <person name="Shirasawa K."/>
            <person name="Vercoe P."/>
            <person name="Stefanova K."/>
            <person name="Durmic Z."/>
            <person name="Nichols P."/>
            <person name="Revell C."/>
            <person name="Isobe S.N."/>
            <person name="Edwards D."/>
            <person name="Erskine W."/>
        </authorList>
    </citation>
    <scope>NUCLEOTIDE SEQUENCE [LARGE SCALE GENOMIC DNA]</scope>
    <source>
        <strain evidence="2">cv. Daliak</strain>
    </source>
</reference>
<dbReference type="Proteomes" id="UP000242715">
    <property type="component" value="Unassembled WGS sequence"/>
</dbReference>
<gene>
    <name evidence="1" type="ORF">TSUD_323730</name>
</gene>